<dbReference type="Pfam" id="PF00646">
    <property type="entry name" value="F-box"/>
    <property type="match status" value="1"/>
</dbReference>
<dbReference type="InterPro" id="IPR036047">
    <property type="entry name" value="F-box-like_dom_sf"/>
</dbReference>
<evidence type="ECO:0000256" key="1">
    <source>
        <dbReference type="SAM" id="MobiDB-lite"/>
    </source>
</evidence>
<evidence type="ECO:0000313" key="3">
    <source>
        <dbReference type="EMBL" id="KAF2226862.1"/>
    </source>
</evidence>
<dbReference type="OrthoDB" id="2687876at2759"/>
<dbReference type="PROSITE" id="PS50181">
    <property type="entry name" value="FBOX"/>
    <property type="match status" value="1"/>
</dbReference>
<organism evidence="3 4">
    <name type="scientific">Elsinoe ampelina</name>
    <dbReference type="NCBI Taxonomy" id="302913"/>
    <lineage>
        <taxon>Eukaryota</taxon>
        <taxon>Fungi</taxon>
        <taxon>Dikarya</taxon>
        <taxon>Ascomycota</taxon>
        <taxon>Pezizomycotina</taxon>
        <taxon>Dothideomycetes</taxon>
        <taxon>Dothideomycetidae</taxon>
        <taxon>Myriangiales</taxon>
        <taxon>Elsinoaceae</taxon>
        <taxon>Elsinoe</taxon>
    </lineage>
</organism>
<dbReference type="AlphaFoldDB" id="A0A6A6GM79"/>
<keyword evidence="4" id="KW-1185">Reference proteome</keyword>
<feature type="region of interest" description="Disordered" evidence="1">
    <location>
        <begin position="213"/>
        <end position="251"/>
    </location>
</feature>
<reference evidence="4" key="1">
    <citation type="journal article" date="2020" name="Stud. Mycol.">
        <title>101 Dothideomycetes genomes: A test case for predicting lifestyles and emergence of pathogens.</title>
        <authorList>
            <person name="Haridas S."/>
            <person name="Albert R."/>
            <person name="Binder M."/>
            <person name="Bloem J."/>
            <person name="LaButti K."/>
            <person name="Salamov A."/>
            <person name="Andreopoulos B."/>
            <person name="Baker S."/>
            <person name="Barry K."/>
            <person name="Bills G."/>
            <person name="Bluhm B."/>
            <person name="Cannon C."/>
            <person name="Castanera R."/>
            <person name="Culley D."/>
            <person name="Daum C."/>
            <person name="Ezra D."/>
            <person name="Gonzalez J."/>
            <person name="Henrissat B."/>
            <person name="Kuo A."/>
            <person name="Liang C."/>
            <person name="Lipzen A."/>
            <person name="Lutzoni F."/>
            <person name="Magnuson J."/>
            <person name="Mondo S."/>
            <person name="Nolan M."/>
            <person name="Ohm R."/>
            <person name="Pangilinan J."/>
            <person name="Park H.-J."/>
            <person name="Ramirez L."/>
            <person name="Alfaro M."/>
            <person name="Sun H."/>
            <person name="Tritt A."/>
            <person name="Yoshinaga Y."/>
            <person name="Zwiers L.-H."/>
            <person name="Turgeon B."/>
            <person name="Goodwin S."/>
            <person name="Spatafora J."/>
            <person name="Crous P."/>
            <person name="Grigoriev I."/>
        </authorList>
    </citation>
    <scope>NUCLEOTIDE SEQUENCE [LARGE SCALE GENOMIC DNA]</scope>
    <source>
        <strain evidence="4">CECT 20119</strain>
    </source>
</reference>
<gene>
    <name evidence="3" type="ORF">BDZ85DRAFT_256888</name>
</gene>
<dbReference type="SUPFAM" id="SSF81383">
    <property type="entry name" value="F-box domain"/>
    <property type="match status" value="1"/>
</dbReference>
<accession>A0A6A6GM79</accession>
<evidence type="ECO:0000313" key="4">
    <source>
        <dbReference type="Proteomes" id="UP000799538"/>
    </source>
</evidence>
<feature type="compositionally biased region" description="Low complexity" evidence="1">
    <location>
        <begin position="240"/>
        <end position="250"/>
    </location>
</feature>
<name>A0A6A6GM79_9PEZI</name>
<evidence type="ECO:0000259" key="2">
    <source>
        <dbReference type="PROSITE" id="PS50181"/>
    </source>
</evidence>
<feature type="domain" description="F-box" evidence="2">
    <location>
        <begin position="46"/>
        <end position="92"/>
    </location>
</feature>
<proteinExistence type="predicted"/>
<dbReference type="EMBL" id="ML992502">
    <property type="protein sequence ID" value="KAF2226862.1"/>
    <property type="molecule type" value="Genomic_DNA"/>
</dbReference>
<sequence length="337" mass="38423">MLSNDDFTKYTVQSHNMNDHCLDDQNFVNAIPFPSALSTATSGGLTGQLGLLPLELLHSILNNLDLESLAALLAVNRAIRSLVLSLSYLQIIAQYAPHIWKAATAIRARRWLNLRDVYETMHHSTCEGCGDNGSYLYLLTCTRVCYLCFSRDKQFLPLGGLKAVRETELKRQEIESLPNCHTIAGTYSPSERKHNKSRFLVDRRAAEAALQNRRSQAVVTRRTMSGARRSTGLPPITNASSSSPDSPQQSLELGFDDVEGNVFRYATIVQVVSLDPRTHQVQRLRHCLACSQGGDIHDRQYSFRRIYDIHNFERHIHDCRQIQHDPKRNWWRHQQDR</sequence>
<dbReference type="SMART" id="SM00256">
    <property type="entry name" value="FBOX"/>
    <property type="match status" value="1"/>
</dbReference>
<dbReference type="InterPro" id="IPR001810">
    <property type="entry name" value="F-box_dom"/>
</dbReference>
<protein>
    <recommendedName>
        <fullName evidence="2">F-box domain-containing protein</fullName>
    </recommendedName>
</protein>
<dbReference type="Proteomes" id="UP000799538">
    <property type="component" value="Unassembled WGS sequence"/>
</dbReference>